<dbReference type="Gene3D" id="3.90.190.20">
    <property type="entry name" value="Mur ligase, C-terminal domain"/>
    <property type="match status" value="1"/>
</dbReference>
<dbReference type="EC" id="6.3.2.10" evidence="7"/>
<keyword evidence="3" id="KW-0067">ATP-binding</keyword>
<feature type="domain" description="Mur ligase C-terminal" evidence="5">
    <location>
        <begin position="414"/>
        <end position="536"/>
    </location>
</feature>
<organism evidence="7 8">
    <name type="scientific">Sedimentibacter acidaminivorans</name>
    <dbReference type="NCBI Taxonomy" id="913099"/>
    <lineage>
        <taxon>Bacteria</taxon>
        <taxon>Bacillati</taxon>
        <taxon>Bacillota</taxon>
        <taxon>Tissierellia</taxon>
        <taxon>Sedimentibacter</taxon>
    </lineage>
</organism>
<reference evidence="7 8" key="1">
    <citation type="submission" date="2021-03" db="EMBL/GenBank/DDBJ databases">
        <title>Genomic Encyclopedia of Type Strains, Phase IV (KMG-IV): sequencing the most valuable type-strain genomes for metagenomic binning, comparative biology and taxonomic classification.</title>
        <authorList>
            <person name="Goeker M."/>
        </authorList>
    </citation>
    <scope>NUCLEOTIDE SEQUENCE [LARGE SCALE GENOMIC DNA]</scope>
    <source>
        <strain evidence="7 8">DSM 24004</strain>
    </source>
</reference>
<dbReference type="PANTHER" id="PTHR43024:SF1">
    <property type="entry name" value="UDP-N-ACETYLMURAMOYL-TRIPEPTIDE--D-ALANYL-D-ALANINE LIGASE"/>
    <property type="match status" value="1"/>
</dbReference>
<dbReference type="InterPro" id="IPR013221">
    <property type="entry name" value="Mur_ligase_cen"/>
</dbReference>
<evidence type="ECO:0000259" key="6">
    <source>
        <dbReference type="Pfam" id="PF08245"/>
    </source>
</evidence>
<evidence type="ECO:0000256" key="4">
    <source>
        <dbReference type="SAM" id="Phobius"/>
    </source>
</evidence>
<proteinExistence type="predicted"/>
<gene>
    <name evidence="7" type="ORF">J2Z76_001379</name>
</gene>
<feature type="transmembrane region" description="Helical" evidence="4">
    <location>
        <begin position="6"/>
        <end position="25"/>
    </location>
</feature>
<dbReference type="InterPro" id="IPR036615">
    <property type="entry name" value="Mur_ligase_C_dom_sf"/>
</dbReference>
<feature type="transmembrane region" description="Helical" evidence="4">
    <location>
        <begin position="56"/>
        <end position="74"/>
    </location>
</feature>
<evidence type="ECO:0000256" key="2">
    <source>
        <dbReference type="ARBA" id="ARBA00022741"/>
    </source>
</evidence>
<keyword evidence="4" id="KW-0812">Transmembrane</keyword>
<dbReference type="InterPro" id="IPR051046">
    <property type="entry name" value="MurCDEF_CellWall_CoF430Synth"/>
</dbReference>
<dbReference type="RefSeq" id="WP_209511249.1">
    <property type="nucleotide sequence ID" value="NZ_JAGGKS010000003.1"/>
</dbReference>
<keyword evidence="8" id="KW-1185">Reference proteome</keyword>
<evidence type="ECO:0000256" key="3">
    <source>
        <dbReference type="ARBA" id="ARBA00022840"/>
    </source>
</evidence>
<evidence type="ECO:0000259" key="5">
    <source>
        <dbReference type="Pfam" id="PF02875"/>
    </source>
</evidence>
<dbReference type="SUPFAM" id="SSF53623">
    <property type="entry name" value="MurD-like peptide ligases, catalytic domain"/>
    <property type="match status" value="1"/>
</dbReference>
<dbReference type="Pfam" id="PF08245">
    <property type="entry name" value="Mur_ligase_M"/>
    <property type="match status" value="1"/>
</dbReference>
<dbReference type="InterPro" id="IPR036565">
    <property type="entry name" value="Mur-like_cat_sf"/>
</dbReference>
<feature type="transmembrane region" description="Helical" evidence="4">
    <location>
        <begin position="117"/>
        <end position="139"/>
    </location>
</feature>
<feature type="transmembrane region" description="Helical" evidence="4">
    <location>
        <begin position="80"/>
        <end position="96"/>
    </location>
</feature>
<protein>
    <submittedName>
        <fullName evidence="7">UDP-N-acetylmuramoyl-tripeptide--D-alanyl-D-alanine ligase</fullName>
        <ecNumber evidence="7">6.3.2.10</ecNumber>
    </submittedName>
</protein>
<dbReference type="Proteomes" id="UP001519342">
    <property type="component" value="Unassembled WGS sequence"/>
</dbReference>
<dbReference type="Pfam" id="PF02875">
    <property type="entry name" value="Mur_ligase_C"/>
    <property type="match status" value="1"/>
</dbReference>
<dbReference type="InterPro" id="IPR004101">
    <property type="entry name" value="Mur_ligase_C"/>
</dbReference>
<accession>A0ABS4GCU9</accession>
<evidence type="ECO:0000256" key="1">
    <source>
        <dbReference type="ARBA" id="ARBA00022598"/>
    </source>
</evidence>
<dbReference type="SUPFAM" id="SSF53244">
    <property type="entry name" value="MurD-like peptide ligases, peptide-binding domain"/>
    <property type="match status" value="1"/>
</dbReference>
<dbReference type="PANTHER" id="PTHR43024">
    <property type="entry name" value="UDP-N-ACETYLMURAMOYL-TRIPEPTIDE--D-ALANYL-D-ALANINE LIGASE"/>
    <property type="match status" value="1"/>
</dbReference>
<keyword evidence="2" id="KW-0547">Nucleotide-binding</keyword>
<dbReference type="EMBL" id="JAGGKS010000003">
    <property type="protein sequence ID" value="MBP1925520.1"/>
    <property type="molecule type" value="Genomic_DNA"/>
</dbReference>
<feature type="transmembrane region" description="Helical" evidence="4">
    <location>
        <begin position="145"/>
        <end position="172"/>
    </location>
</feature>
<dbReference type="Gene3D" id="3.40.1190.10">
    <property type="entry name" value="Mur-like, catalytic domain"/>
    <property type="match status" value="1"/>
</dbReference>
<dbReference type="GO" id="GO:0047480">
    <property type="term" value="F:UDP-N-acetylmuramoyl-tripeptide-D-alanyl-D-alanine ligase activity"/>
    <property type="evidence" value="ECO:0007669"/>
    <property type="project" value="UniProtKB-EC"/>
</dbReference>
<name>A0ABS4GCU9_9FIRM</name>
<evidence type="ECO:0000313" key="8">
    <source>
        <dbReference type="Proteomes" id="UP001519342"/>
    </source>
</evidence>
<keyword evidence="1 7" id="KW-0436">Ligase</keyword>
<comment type="caution">
    <text evidence="7">The sequence shown here is derived from an EMBL/GenBank/DDBJ whole genome shotgun (WGS) entry which is preliminary data.</text>
</comment>
<keyword evidence="4" id="KW-1133">Transmembrane helix</keyword>
<evidence type="ECO:0000313" key="7">
    <source>
        <dbReference type="EMBL" id="MBP1925520.1"/>
    </source>
</evidence>
<sequence>MILFIIISFVVFWFLLCAVKIKYFIHMMQLESYKSNKYIEWLQNQKDRLHRRNDKIYVILSIVLLVVFLLSSSAIKDKTIVFAFIISFVTIVFFVISYRTKYESKKPIVYTQRAKRLYAMTLFLVVIDFAITVFIVLLVSRNLILYFPLWAGIQSILYYFLGYYVLFANYLVKPIENKINKKFYFDASKKIKELNNIISVGITGSYGKTSTKFITATILEEKYKVLKTPDSYNTPMGISKVINNDMSDEYDIFIAELGATHIGDIDEVAVLTNPTIGLITSIGPCHLETFKSIDNIMRTKYELIERLPNDGTSIFNYDNEYVKKLADKTFKEKILYGIENIEITDIFATDIRVSETGSTFTLCINELGTIECKTKLLGKHNILNILAGCAVAKVLGLTLEQMAAGISKIESVKHRLELIDPGTGVIVIDDAFNSNPDGAKAALDVLDEFKDRRKIIVTPGMVELGEIEEEENEKFGEYISKVCDVVILVGEKRTAPIVKGFQKLKYSSENLFIVNSLDEASEILKSLTKVNDVVLFENDLPDTYSEK</sequence>
<keyword evidence="4" id="KW-0472">Membrane</keyword>
<feature type="domain" description="Mur ligase central" evidence="6">
    <location>
        <begin position="202"/>
        <end position="392"/>
    </location>
</feature>